<proteinExistence type="predicted"/>
<name>A0ABD0JVY4_9CAEN</name>
<dbReference type="AlphaFoldDB" id="A0ABD0JVY4"/>
<sequence length="119" mass="13364">MYTWLSVSHSSNLTDIPHTATSHAASTTSILASPEPRLDPIKKKKQTLEKCTGQNFRHHWCYVQYAVARRLVDRVTVHDSDRLLSLSHSTITMTQQGHCVLSCHTRQLYVSTISIMSGG</sequence>
<gene>
    <name evidence="1" type="ORF">BaRGS_00029857</name>
</gene>
<accession>A0ABD0JVY4</accession>
<keyword evidence="2" id="KW-1185">Reference proteome</keyword>
<reference evidence="1 2" key="1">
    <citation type="journal article" date="2023" name="Sci. Data">
        <title>Genome assembly of the Korean intertidal mud-creeper Batillaria attramentaria.</title>
        <authorList>
            <person name="Patra A.K."/>
            <person name="Ho P.T."/>
            <person name="Jun S."/>
            <person name="Lee S.J."/>
            <person name="Kim Y."/>
            <person name="Won Y.J."/>
        </authorList>
    </citation>
    <scope>NUCLEOTIDE SEQUENCE [LARGE SCALE GENOMIC DNA]</scope>
    <source>
        <strain evidence="1">Wonlab-2016</strain>
    </source>
</reference>
<evidence type="ECO:0000313" key="2">
    <source>
        <dbReference type="Proteomes" id="UP001519460"/>
    </source>
</evidence>
<evidence type="ECO:0000313" key="1">
    <source>
        <dbReference type="EMBL" id="KAK7478876.1"/>
    </source>
</evidence>
<protein>
    <submittedName>
        <fullName evidence="1">Uncharacterized protein</fullName>
    </submittedName>
</protein>
<comment type="caution">
    <text evidence="1">The sequence shown here is derived from an EMBL/GenBank/DDBJ whole genome shotgun (WGS) entry which is preliminary data.</text>
</comment>
<organism evidence="1 2">
    <name type="scientific">Batillaria attramentaria</name>
    <dbReference type="NCBI Taxonomy" id="370345"/>
    <lineage>
        <taxon>Eukaryota</taxon>
        <taxon>Metazoa</taxon>
        <taxon>Spiralia</taxon>
        <taxon>Lophotrochozoa</taxon>
        <taxon>Mollusca</taxon>
        <taxon>Gastropoda</taxon>
        <taxon>Caenogastropoda</taxon>
        <taxon>Sorbeoconcha</taxon>
        <taxon>Cerithioidea</taxon>
        <taxon>Batillariidae</taxon>
        <taxon>Batillaria</taxon>
    </lineage>
</organism>
<dbReference type="EMBL" id="JACVVK020000315">
    <property type="protein sequence ID" value="KAK7478876.1"/>
    <property type="molecule type" value="Genomic_DNA"/>
</dbReference>
<dbReference type="Proteomes" id="UP001519460">
    <property type="component" value="Unassembled WGS sequence"/>
</dbReference>